<protein>
    <submittedName>
        <fullName evidence="1">DUF1830 domain-containing protein</fullName>
    </submittedName>
</protein>
<reference evidence="1" key="1">
    <citation type="journal article" date="2023" name="Plants (Basel)">
        <title>Genomic Analysis of Leptolyngbya boryana CZ1 Reveals Efficient Carbon Fixation Modules.</title>
        <authorList>
            <person name="Bai X."/>
            <person name="Wang H."/>
            <person name="Cheng W."/>
            <person name="Wang J."/>
            <person name="Ma M."/>
            <person name="Hu H."/>
            <person name="Song Z."/>
            <person name="Ma H."/>
            <person name="Fan Y."/>
            <person name="Du C."/>
            <person name="Xu J."/>
        </authorList>
    </citation>
    <scope>NUCLEOTIDE SEQUENCE</scope>
    <source>
        <strain evidence="1">CZ1</strain>
    </source>
</reference>
<organism evidence="1">
    <name type="scientific">Leptolyngbya boryana CZ1</name>
    <dbReference type="NCBI Taxonomy" id="3060204"/>
    <lineage>
        <taxon>Bacteria</taxon>
        <taxon>Bacillati</taxon>
        <taxon>Cyanobacteriota</taxon>
        <taxon>Cyanophyceae</taxon>
        <taxon>Leptolyngbyales</taxon>
        <taxon>Leptolyngbyaceae</taxon>
        <taxon>Leptolyngbya group</taxon>
        <taxon>Leptolyngbya</taxon>
    </lineage>
</organism>
<dbReference type="EMBL" id="CP130144">
    <property type="protein sequence ID" value="WNZ46788.1"/>
    <property type="molecule type" value="Genomic_DNA"/>
</dbReference>
<dbReference type="RefSeq" id="WP_017288930.1">
    <property type="nucleotide sequence ID" value="NZ_CP130144.1"/>
</dbReference>
<name>A0AA96WXG3_LEPBY</name>
<reference evidence="1" key="2">
    <citation type="submission" date="2023-07" db="EMBL/GenBank/DDBJ databases">
        <authorList>
            <person name="Bai X.-H."/>
            <person name="Wang H.-H."/>
            <person name="Wang J."/>
            <person name="Ma M.-Y."/>
            <person name="Hu H.-H."/>
            <person name="Song Z.-L."/>
            <person name="Ma H.-G."/>
            <person name="Fan Y."/>
            <person name="Du C.-Y."/>
            <person name="Xu J.-C."/>
        </authorList>
    </citation>
    <scope>NUCLEOTIDE SEQUENCE</scope>
    <source>
        <strain evidence="1">CZ1</strain>
    </source>
</reference>
<proteinExistence type="predicted"/>
<dbReference type="AlphaFoldDB" id="A0AA96WXG3"/>
<accession>A0AA96WXG3</accession>
<evidence type="ECO:0000313" key="1">
    <source>
        <dbReference type="EMBL" id="WNZ46788.1"/>
    </source>
</evidence>
<dbReference type="Pfam" id="PF08865">
    <property type="entry name" value="DUF1830"/>
    <property type="match status" value="1"/>
</dbReference>
<gene>
    <name evidence="1" type="ORF">Q2T42_02910</name>
</gene>
<sequence>MTSILCYYINTSHSIQQIRLHTTQLALDRMVFPSEKIVFESLPEERLEIYTYTENGLQLFQSIACSQLEVLSRTKGRT</sequence>
<dbReference type="InterPro" id="IPR014964">
    <property type="entry name" value="DUF1830"/>
</dbReference>